<keyword evidence="2" id="KW-1185">Reference proteome</keyword>
<dbReference type="GO" id="GO:0004527">
    <property type="term" value="F:exonuclease activity"/>
    <property type="evidence" value="ECO:0007669"/>
    <property type="project" value="UniProtKB-KW"/>
</dbReference>
<evidence type="ECO:0000313" key="2">
    <source>
        <dbReference type="Proteomes" id="UP000218702"/>
    </source>
</evidence>
<dbReference type="GO" id="GO:0004519">
    <property type="term" value="F:endonuclease activity"/>
    <property type="evidence" value="ECO:0007669"/>
    <property type="project" value="UniProtKB-KW"/>
</dbReference>
<keyword evidence="1" id="KW-0540">Nuclease</keyword>
<protein>
    <submittedName>
        <fullName evidence="1">Endonuclease/exonuclease/phosphatase</fullName>
    </submittedName>
</protein>
<accession>A0A1Z4V8W5</accession>
<keyword evidence="1" id="KW-0269">Exonuclease</keyword>
<dbReference type="EMBL" id="AP018316">
    <property type="protein sequence ID" value="BAZ87823.1"/>
    <property type="molecule type" value="Genomic_DNA"/>
</dbReference>
<name>A0A1Z4V8W5_9CYAN</name>
<reference evidence="1 2" key="1">
    <citation type="submission" date="2017-06" db="EMBL/GenBank/DDBJ databases">
        <title>Genome sequencing of cyanobaciteial culture collection at National Institute for Environmental Studies (NIES).</title>
        <authorList>
            <person name="Hirose Y."/>
            <person name="Shimura Y."/>
            <person name="Fujisawa T."/>
            <person name="Nakamura Y."/>
            <person name="Kawachi M."/>
        </authorList>
    </citation>
    <scope>NUCLEOTIDE SEQUENCE [LARGE SCALE GENOMIC DNA]</scope>
    <source>
        <strain evidence="1 2">NIES-806</strain>
    </source>
</reference>
<dbReference type="RefSeq" id="WP_096670047.1">
    <property type="nucleotide sequence ID" value="NZ_AP018316.1"/>
</dbReference>
<evidence type="ECO:0000313" key="1">
    <source>
        <dbReference type="EMBL" id="BAZ87823.1"/>
    </source>
</evidence>
<proteinExistence type="predicted"/>
<keyword evidence="1" id="KW-0378">Hydrolase</keyword>
<dbReference type="KEGG" id="dcm:NIES806_40540"/>
<dbReference type="Proteomes" id="UP000218702">
    <property type="component" value="Chromosome"/>
</dbReference>
<keyword evidence="1" id="KW-0255">Endonuclease</keyword>
<dbReference type="AlphaFoldDB" id="A0A1Z4V8W5"/>
<organism evidence="1 2">
    <name type="scientific">Dolichospermum compactum NIES-806</name>
    <dbReference type="NCBI Taxonomy" id="1973481"/>
    <lineage>
        <taxon>Bacteria</taxon>
        <taxon>Bacillati</taxon>
        <taxon>Cyanobacteriota</taxon>
        <taxon>Cyanophyceae</taxon>
        <taxon>Nostocales</taxon>
        <taxon>Aphanizomenonaceae</taxon>
        <taxon>Dolichospermum</taxon>
        <taxon>Dolichospermum compactum</taxon>
    </lineage>
</organism>
<gene>
    <name evidence="1" type="ORF">NIES806_40540</name>
</gene>
<sequence>MNYNGTNPIADKYIRFVAGTGSNIGSTFLQIDRDGTSGSSIFKNFLQVDNITTTQLNNVDNFVF</sequence>